<dbReference type="Proteomes" id="UP001500751">
    <property type="component" value="Unassembled WGS sequence"/>
</dbReference>
<keyword evidence="1" id="KW-0805">Transcription regulation</keyword>
<dbReference type="EMBL" id="BAAAQN010000039">
    <property type="protein sequence ID" value="GAA2045410.1"/>
    <property type="molecule type" value="Genomic_DNA"/>
</dbReference>
<organism evidence="6 7">
    <name type="scientific">Catenulispora yoronensis</name>
    <dbReference type="NCBI Taxonomy" id="450799"/>
    <lineage>
        <taxon>Bacteria</taxon>
        <taxon>Bacillati</taxon>
        <taxon>Actinomycetota</taxon>
        <taxon>Actinomycetes</taxon>
        <taxon>Catenulisporales</taxon>
        <taxon>Catenulisporaceae</taxon>
        <taxon>Catenulispora</taxon>
    </lineage>
</organism>
<dbReference type="Pfam" id="PF00440">
    <property type="entry name" value="TetR_N"/>
    <property type="match status" value="1"/>
</dbReference>
<keyword evidence="3" id="KW-0804">Transcription</keyword>
<feature type="DNA-binding region" description="H-T-H motif" evidence="4">
    <location>
        <begin position="63"/>
        <end position="82"/>
    </location>
</feature>
<evidence type="ECO:0000256" key="1">
    <source>
        <dbReference type="ARBA" id="ARBA00023015"/>
    </source>
</evidence>
<keyword evidence="2 4" id="KW-0238">DNA-binding</keyword>
<protein>
    <recommendedName>
        <fullName evidence="5">HTH tetR-type domain-containing protein</fullName>
    </recommendedName>
</protein>
<gene>
    <name evidence="6" type="ORF">GCM10009839_56690</name>
</gene>
<name>A0ABP5GF34_9ACTN</name>
<evidence type="ECO:0000256" key="4">
    <source>
        <dbReference type="PROSITE-ProRule" id="PRU00335"/>
    </source>
</evidence>
<evidence type="ECO:0000256" key="3">
    <source>
        <dbReference type="ARBA" id="ARBA00023163"/>
    </source>
</evidence>
<evidence type="ECO:0000313" key="7">
    <source>
        <dbReference type="Proteomes" id="UP001500751"/>
    </source>
</evidence>
<dbReference type="PROSITE" id="PS50977">
    <property type="entry name" value="HTH_TETR_2"/>
    <property type="match status" value="1"/>
</dbReference>
<dbReference type="InterPro" id="IPR009057">
    <property type="entry name" value="Homeodomain-like_sf"/>
</dbReference>
<dbReference type="PANTHER" id="PTHR47506">
    <property type="entry name" value="TRANSCRIPTIONAL REGULATORY PROTEIN"/>
    <property type="match status" value="1"/>
</dbReference>
<accession>A0ABP5GF34</accession>
<evidence type="ECO:0000313" key="6">
    <source>
        <dbReference type="EMBL" id="GAA2045410.1"/>
    </source>
</evidence>
<proteinExistence type="predicted"/>
<dbReference type="InterPro" id="IPR001647">
    <property type="entry name" value="HTH_TetR"/>
</dbReference>
<reference evidence="7" key="1">
    <citation type="journal article" date="2019" name="Int. J. Syst. Evol. Microbiol.">
        <title>The Global Catalogue of Microorganisms (GCM) 10K type strain sequencing project: providing services to taxonomists for standard genome sequencing and annotation.</title>
        <authorList>
            <consortium name="The Broad Institute Genomics Platform"/>
            <consortium name="The Broad Institute Genome Sequencing Center for Infectious Disease"/>
            <person name="Wu L."/>
            <person name="Ma J."/>
        </authorList>
    </citation>
    <scope>NUCLEOTIDE SEQUENCE [LARGE SCALE GENOMIC DNA]</scope>
    <source>
        <strain evidence="7">JCM 16014</strain>
    </source>
</reference>
<dbReference type="SUPFAM" id="SSF46689">
    <property type="entry name" value="Homeodomain-like"/>
    <property type="match status" value="1"/>
</dbReference>
<keyword evidence="7" id="KW-1185">Reference proteome</keyword>
<evidence type="ECO:0000259" key="5">
    <source>
        <dbReference type="PROSITE" id="PS50977"/>
    </source>
</evidence>
<feature type="domain" description="HTH tetR-type" evidence="5">
    <location>
        <begin position="40"/>
        <end position="100"/>
    </location>
</feature>
<sequence>MHVTGLITALATLPGARDARDPQRAIKRGPSRVPREQVAATQRDRLYDGLVRTVAEHGYANASVSDICRASGVTRPAFYEHFESKQGAFLAAYRHGTDVLFAMLRNAFAASVAEGREVAGRETEGCEVEDREADGCGAGDLESGDCLRGWTRATRSVLAVLLDVLASVPAFATAAIVEIDAVGPEGRRARAERLRDFEAFFAVAPATPAGVDRDELVGSVVSGAYGTLYRYIADGRIAELPGLLPALVYFVVAPFAGPRAAARAAAEAAAGSGAGDHQRSVAPCVPAQAEAGVGAAGAKD</sequence>
<evidence type="ECO:0000256" key="2">
    <source>
        <dbReference type="ARBA" id="ARBA00023125"/>
    </source>
</evidence>
<comment type="caution">
    <text evidence="6">The sequence shown here is derived from an EMBL/GenBank/DDBJ whole genome shotgun (WGS) entry which is preliminary data.</text>
</comment>
<dbReference type="PANTHER" id="PTHR47506:SF1">
    <property type="entry name" value="HTH-TYPE TRANSCRIPTIONAL REGULATOR YJDC"/>
    <property type="match status" value="1"/>
</dbReference>
<dbReference type="Gene3D" id="1.10.357.10">
    <property type="entry name" value="Tetracycline Repressor, domain 2"/>
    <property type="match status" value="1"/>
</dbReference>